<reference evidence="4" key="1">
    <citation type="journal article" date="2014" name="Front. Microbiol.">
        <title>High frequency of phylogenetically diverse reductive dehalogenase-homologous genes in deep subseafloor sedimentary metagenomes.</title>
        <authorList>
            <person name="Kawai M."/>
            <person name="Futagami T."/>
            <person name="Toyoda A."/>
            <person name="Takaki Y."/>
            <person name="Nishi S."/>
            <person name="Hori S."/>
            <person name="Arai W."/>
            <person name="Tsubouchi T."/>
            <person name="Morono Y."/>
            <person name="Uchiyama I."/>
            <person name="Ito T."/>
            <person name="Fujiyama A."/>
            <person name="Inagaki F."/>
            <person name="Takami H."/>
        </authorList>
    </citation>
    <scope>NUCLEOTIDE SEQUENCE</scope>
    <source>
        <strain evidence="4">Expedition CK06-06</strain>
    </source>
</reference>
<protein>
    <recommendedName>
        <fullName evidence="3">Phage capsid-like C-terminal domain-containing protein</fullName>
    </recommendedName>
</protein>
<dbReference type="SUPFAM" id="SSF56563">
    <property type="entry name" value="Major capsid protein gp5"/>
    <property type="match status" value="1"/>
</dbReference>
<dbReference type="Gene3D" id="3.30.2400.10">
    <property type="entry name" value="Major capsid protein gp5"/>
    <property type="match status" value="1"/>
</dbReference>
<dbReference type="InterPro" id="IPR024455">
    <property type="entry name" value="Phage_capsid"/>
</dbReference>
<name>X0SNH7_9ZZZZ</name>
<dbReference type="NCBIfam" id="TIGR01554">
    <property type="entry name" value="major_cap_HK97"/>
    <property type="match status" value="1"/>
</dbReference>
<keyword evidence="2" id="KW-0946">Virion</keyword>
<dbReference type="GO" id="GO:0044423">
    <property type="term" value="C:virion component"/>
    <property type="evidence" value="ECO:0007669"/>
    <property type="project" value="UniProtKB-KW"/>
</dbReference>
<evidence type="ECO:0000313" key="4">
    <source>
        <dbReference type="EMBL" id="GAF77422.1"/>
    </source>
</evidence>
<dbReference type="EMBL" id="BARS01000444">
    <property type="protein sequence ID" value="GAF77422.1"/>
    <property type="molecule type" value="Genomic_DNA"/>
</dbReference>
<dbReference type="AlphaFoldDB" id="X0SNH7"/>
<evidence type="ECO:0000259" key="3">
    <source>
        <dbReference type="Pfam" id="PF05065"/>
    </source>
</evidence>
<organism evidence="4">
    <name type="scientific">marine sediment metagenome</name>
    <dbReference type="NCBI Taxonomy" id="412755"/>
    <lineage>
        <taxon>unclassified sequences</taxon>
        <taxon>metagenomes</taxon>
        <taxon>ecological metagenomes</taxon>
    </lineage>
</organism>
<feature type="domain" description="Phage capsid-like C-terminal" evidence="3">
    <location>
        <begin position="45"/>
        <end position="337"/>
    </location>
</feature>
<gene>
    <name evidence="4" type="ORF">S01H1_01088</name>
</gene>
<feature type="non-terminal residue" evidence="4">
    <location>
        <position position="1"/>
    </location>
</feature>
<dbReference type="InterPro" id="IPR054612">
    <property type="entry name" value="Phage_capsid-like_C"/>
</dbReference>
<accession>X0SNH7</accession>
<proteinExistence type="predicted"/>
<comment type="subcellular location">
    <subcellularLocation>
        <location evidence="1">Virion</location>
    </subcellularLocation>
</comment>
<evidence type="ECO:0000256" key="1">
    <source>
        <dbReference type="ARBA" id="ARBA00004328"/>
    </source>
</evidence>
<sequence length="354" mass="38956">YKTKDGDFKSLGEFLSRVRKTCDGEAIDGRLKTAGHMEEADDSQGGFLVPEQWADKIFHAALEGAIVRPRVGKAAFRIKGDSLKVRKLNDDDRSSSIFGGITFLWKRERGDKAVAISKPAIGERELTLHKLVGSCFVSNELEDDYGAFGAFMELAFGQAIRFIEDDVFINGTGVGQPLGVLNSTALITVARQQANQIVYEDVMNLIQQLLPGSWGNAVFLFNPDTLGEILALDVVENNVVNIVDVSDRKLCGFPFIVTEKCPALGTMGDILLADFSNGHYLIADKELEISGSRHVDDTYWGIDQEYHHHGFITDETFWRVVLRVDGQPLMDAPLTPLRGANTVSPFVALDVTSS</sequence>
<evidence type="ECO:0000256" key="2">
    <source>
        <dbReference type="ARBA" id="ARBA00022844"/>
    </source>
</evidence>
<dbReference type="Pfam" id="PF05065">
    <property type="entry name" value="Phage_capsid"/>
    <property type="match status" value="1"/>
</dbReference>
<comment type="caution">
    <text evidence="4">The sequence shown here is derived from an EMBL/GenBank/DDBJ whole genome shotgun (WGS) entry which is preliminary data.</text>
</comment>